<evidence type="ECO:0000256" key="3">
    <source>
        <dbReference type="ARBA" id="ARBA00022475"/>
    </source>
</evidence>
<reference evidence="11" key="2">
    <citation type="submission" date="2015-05" db="EMBL/GenBank/DDBJ databases">
        <title>Complete genome sequence of Corynebacterium uterequi DSM 45634, isolated from the uterus of a maiden mare.</title>
        <authorList>
            <person name="Ruckert C."/>
            <person name="Albersmeier A."/>
            <person name="Winkler A."/>
            <person name="Tauch A."/>
        </authorList>
    </citation>
    <scope>NUCLEOTIDE SEQUENCE [LARGE SCALE GENOMIC DNA]</scope>
    <source>
        <strain evidence="11">DSM 45634</strain>
    </source>
</reference>
<dbReference type="Pfam" id="PF09335">
    <property type="entry name" value="VTT_dom"/>
    <property type="match status" value="1"/>
</dbReference>
<sequence length="232" mass="25461">MEAIVDKIVHLMEVLGAPGVGIAILLENLFPPIPSEVVLPLAGFTVSQGSLSFVATFIWATIGSVVGALALYGVGAAVGAERLRRIADWMWLVEPSDVDKALHWFDKYGPASVFFGRFIPGVRSLISIPAGIDRMPIWKFSLWTTLGSAGWNLLLIALGVWLGESYTLVEKYVGEYSNVVYVIIALILVAAFVWLLLRARRRKAATEDAKRNADRARAQARQSGGRHHRDPH</sequence>
<name>A0A0G3HBB5_9CORY</name>
<feature type="transmembrane region" description="Helical" evidence="8">
    <location>
        <begin position="12"/>
        <end position="30"/>
    </location>
</feature>
<dbReference type="PANTHER" id="PTHR42709">
    <property type="entry name" value="ALKALINE PHOSPHATASE LIKE PROTEIN"/>
    <property type="match status" value="1"/>
</dbReference>
<dbReference type="STRING" id="1072256.CUTER_03340"/>
<feature type="transmembrane region" description="Helical" evidence="8">
    <location>
        <begin position="140"/>
        <end position="163"/>
    </location>
</feature>
<dbReference type="PATRIC" id="fig|1072256.5.peg.663"/>
<dbReference type="Proteomes" id="UP000035548">
    <property type="component" value="Chromosome"/>
</dbReference>
<evidence type="ECO:0000256" key="8">
    <source>
        <dbReference type="SAM" id="Phobius"/>
    </source>
</evidence>
<feature type="transmembrane region" description="Helical" evidence="8">
    <location>
        <begin position="50"/>
        <end position="75"/>
    </location>
</feature>
<gene>
    <name evidence="10" type="ORF">CUTER_03340</name>
</gene>
<evidence type="ECO:0000256" key="7">
    <source>
        <dbReference type="SAM" id="MobiDB-lite"/>
    </source>
</evidence>
<keyword evidence="3" id="KW-1003">Cell membrane</keyword>
<accession>A0A0G3HBB5</accession>
<dbReference type="AlphaFoldDB" id="A0A0G3HBB5"/>
<evidence type="ECO:0000259" key="9">
    <source>
        <dbReference type="Pfam" id="PF09335"/>
    </source>
</evidence>
<feature type="region of interest" description="Disordered" evidence="7">
    <location>
        <begin position="208"/>
        <end position="232"/>
    </location>
</feature>
<evidence type="ECO:0000313" key="10">
    <source>
        <dbReference type="EMBL" id="AKK10676.1"/>
    </source>
</evidence>
<keyword evidence="4 8" id="KW-0812">Transmembrane</keyword>
<keyword evidence="5 8" id="KW-1133">Transmembrane helix</keyword>
<feature type="domain" description="VTT" evidence="9">
    <location>
        <begin position="33"/>
        <end position="159"/>
    </location>
</feature>
<proteinExistence type="inferred from homology"/>
<keyword evidence="11" id="KW-1185">Reference proteome</keyword>
<comment type="similarity">
    <text evidence="2">Belongs to the DedA family.</text>
</comment>
<evidence type="ECO:0000256" key="6">
    <source>
        <dbReference type="ARBA" id="ARBA00023136"/>
    </source>
</evidence>
<dbReference type="RefSeq" id="WP_082121243.1">
    <property type="nucleotide sequence ID" value="NZ_CP011546.1"/>
</dbReference>
<dbReference type="InterPro" id="IPR051311">
    <property type="entry name" value="DedA_domain"/>
</dbReference>
<dbReference type="InterPro" id="IPR032816">
    <property type="entry name" value="VTT_dom"/>
</dbReference>
<reference evidence="10 11" key="1">
    <citation type="journal article" date="2015" name="Genome Announc.">
        <title>Virulence Factor Genes Detected in the Complete Genome Sequence of Corynebacterium uterequi DSM 45634, Isolated from the Uterus of a Maiden Mare.</title>
        <authorList>
            <person name="Ruckert C."/>
            <person name="Kriete M."/>
            <person name="Jaenicke S."/>
            <person name="Winkler A."/>
            <person name="Tauch A."/>
        </authorList>
    </citation>
    <scope>NUCLEOTIDE SEQUENCE [LARGE SCALE GENOMIC DNA]</scope>
    <source>
        <strain evidence="10 11">DSM 45634</strain>
    </source>
</reference>
<dbReference type="OrthoDB" id="9813426at2"/>
<feature type="compositionally biased region" description="Basic and acidic residues" evidence="7">
    <location>
        <begin position="208"/>
        <end position="217"/>
    </location>
</feature>
<comment type="subcellular location">
    <subcellularLocation>
        <location evidence="1">Cell membrane</location>
        <topology evidence="1">Multi-pass membrane protein</topology>
    </subcellularLocation>
</comment>
<keyword evidence="6 8" id="KW-0472">Membrane</keyword>
<protein>
    <submittedName>
        <fullName evidence="10">Putative membrane-associated protein</fullName>
    </submittedName>
</protein>
<evidence type="ECO:0000256" key="1">
    <source>
        <dbReference type="ARBA" id="ARBA00004651"/>
    </source>
</evidence>
<dbReference type="KEGG" id="cut:CUTER_03340"/>
<evidence type="ECO:0000256" key="5">
    <source>
        <dbReference type="ARBA" id="ARBA00022989"/>
    </source>
</evidence>
<evidence type="ECO:0000313" key="11">
    <source>
        <dbReference type="Proteomes" id="UP000035548"/>
    </source>
</evidence>
<organism evidence="10 11">
    <name type="scientific">Corynebacterium uterequi</name>
    <dbReference type="NCBI Taxonomy" id="1072256"/>
    <lineage>
        <taxon>Bacteria</taxon>
        <taxon>Bacillati</taxon>
        <taxon>Actinomycetota</taxon>
        <taxon>Actinomycetes</taxon>
        <taxon>Mycobacteriales</taxon>
        <taxon>Corynebacteriaceae</taxon>
        <taxon>Corynebacterium</taxon>
    </lineage>
</organism>
<evidence type="ECO:0000256" key="2">
    <source>
        <dbReference type="ARBA" id="ARBA00010792"/>
    </source>
</evidence>
<dbReference type="EMBL" id="CP011546">
    <property type="protein sequence ID" value="AKK10676.1"/>
    <property type="molecule type" value="Genomic_DNA"/>
</dbReference>
<evidence type="ECO:0000256" key="4">
    <source>
        <dbReference type="ARBA" id="ARBA00022692"/>
    </source>
</evidence>
<feature type="transmembrane region" description="Helical" evidence="8">
    <location>
        <begin position="178"/>
        <end position="197"/>
    </location>
</feature>
<dbReference type="PANTHER" id="PTHR42709:SF6">
    <property type="entry name" value="UNDECAPRENYL PHOSPHATE TRANSPORTER A"/>
    <property type="match status" value="1"/>
</dbReference>
<dbReference type="GO" id="GO:0005886">
    <property type="term" value="C:plasma membrane"/>
    <property type="evidence" value="ECO:0007669"/>
    <property type="project" value="UniProtKB-SubCell"/>
</dbReference>